<dbReference type="Gene3D" id="3.80.10.10">
    <property type="entry name" value="Ribonuclease Inhibitor"/>
    <property type="match status" value="1"/>
</dbReference>
<accession>A0AAW0DJQ6</accession>
<comment type="caution">
    <text evidence="2">The sequence shown here is derived from an EMBL/GenBank/DDBJ whole genome shotgun (WGS) entry which is preliminary data.</text>
</comment>
<dbReference type="Proteomes" id="UP001383192">
    <property type="component" value="Unassembled WGS sequence"/>
</dbReference>
<evidence type="ECO:0000313" key="2">
    <source>
        <dbReference type="EMBL" id="KAK7051629.1"/>
    </source>
</evidence>
<organism evidence="2 3">
    <name type="scientific">Paramarasmius palmivorus</name>
    <dbReference type="NCBI Taxonomy" id="297713"/>
    <lineage>
        <taxon>Eukaryota</taxon>
        <taxon>Fungi</taxon>
        <taxon>Dikarya</taxon>
        <taxon>Basidiomycota</taxon>
        <taxon>Agaricomycotina</taxon>
        <taxon>Agaricomycetes</taxon>
        <taxon>Agaricomycetidae</taxon>
        <taxon>Agaricales</taxon>
        <taxon>Marasmiineae</taxon>
        <taxon>Marasmiaceae</taxon>
        <taxon>Paramarasmius</taxon>
    </lineage>
</organism>
<dbReference type="AlphaFoldDB" id="A0AAW0DJQ6"/>
<proteinExistence type="predicted"/>
<sequence>MATRGGNQTQGPEIQLCSRCNAKFVPYSSYAPVPSDTLRSNRNPLSADISGVMTILEDEEHDLQHYEDEIERYRLVVRKLEAGRDELRRRIEERRSWMAPVRRLPVEILQDIFTKTCNTGFGSLTIHEFPQRDDEQMENYVLAPALTLSHVSTHWRYVACGLKALWASVMLMLDDMTRDLRPLINIYFMNASDQPLKIHIGDFESKFDYLGHFSYEGILLNGVEGLGQYGFATIKFLVACFPRCQELVLDIPSALLASSTQERVVFPLLHTFALDQTEPMHDHNGVLVNRWFWDAIHTAPLLRKLHLYSPRPAFHDYIPWERLTSLSVDFVEDFRHLWPALARCSRLESFDMNEVAFDAPRDSWQAVTVFPHIRSLSLGQCSNVSHTNRMIASFTVPALRKLQVFFQHSRGLALSDFQPLHSMCQRSCWSITTLKLFMSPLLIIDESFRLFSDILIMSPSLEVLKVRARGKREWEIVGDEIHPTDSFIYNLFYLLLPSPNRQMVLPRLKKVVAAENYAVADLQTAKLVLDLLAERSAVDPSLIIAKLQTVEISFDDEERYSFSEIAHYGPTDQETSSEFTQRLARLEDDGISCTIDWDCLGQRWRLPVPQASNGR</sequence>
<keyword evidence="3" id="KW-1185">Reference proteome</keyword>
<dbReference type="SUPFAM" id="SSF52047">
    <property type="entry name" value="RNI-like"/>
    <property type="match status" value="1"/>
</dbReference>
<protein>
    <recommendedName>
        <fullName evidence="4">F-box domain-containing protein</fullName>
    </recommendedName>
</protein>
<name>A0AAW0DJQ6_9AGAR</name>
<dbReference type="InterPro" id="IPR032675">
    <property type="entry name" value="LRR_dom_sf"/>
</dbReference>
<evidence type="ECO:0000313" key="3">
    <source>
        <dbReference type="Proteomes" id="UP001383192"/>
    </source>
</evidence>
<evidence type="ECO:0008006" key="4">
    <source>
        <dbReference type="Google" id="ProtNLM"/>
    </source>
</evidence>
<feature type="coiled-coil region" evidence="1">
    <location>
        <begin position="56"/>
        <end position="90"/>
    </location>
</feature>
<dbReference type="EMBL" id="JAYKXP010000012">
    <property type="protein sequence ID" value="KAK7051629.1"/>
    <property type="molecule type" value="Genomic_DNA"/>
</dbReference>
<keyword evidence="1" id="KW-0175">Coiled coil</keyword>
<reference evidence="2 3" key="1">
    <citation type="submission" date="2024-01" db="EMBL/GenBank/DDBJ databases">
        <title>A draft genome for a cacao thread blight-causing isolate of Paramarasmius palmivorus.</title>
        <authorList>
            <person name="Baruah I.K."/>
            <person name="Bukari Y."/>
            <person name="Amoako-Attah I."/>
            <person name="Meinhardt L.W."/>
            <person name="Bailey B.A."/>
            <person name="Cohen S.P."/>
        </authorList>
    </citation>
    <scope>NUCLEOTIDE SEQUENCE [LARGE SCALE GENOMIC DNA]</scope>
    <source>
        <strain evidence="2 3">GH-12</strain>
    </source>
</reference>
<gene>
    <name evidence="2" type="ORF">VNI00_004608</name>
</gene>
<evidence type="ECO:0000256" key="1">
    <source>
        <dbReference type="SAM" id="Coils"/>
    </source>
</evidence>